<evidence type="ECO:0000256" key="3">
    <source>
        <dbReference type="ARBA" id="ARBA00023015"/>
    </source>
</evidence>
<reference evidence="10" key="1">
    <citation type="journal article" date="2019" name="Toxins">
        <title>Detection of Abrin-Like and Prepropulchellin-Like Toxin Genes and Transcripts Using Whole Genome Sequencing and Full-Length Transcript Sequencing of Abrus precatorius.</title>
        <authorList>
            <person name="Hovde B.T."/>
            <person name="Daligault H.E."/>
            <person name="Hanschen E.R."/>
            <person name="Kunde Y.A."/>
            <person name="Johnson M.B."/>
            <person name="Starkenburg S.R."/>
            <person name="Johnson S.L."/>
        </authorList>
    </citation>
    <scope>NUCLEOTIDE SEQUENCE [LARGE SCALE GENOMIC DNA]</scope>
</reference>
<feature type="domain" description="HTH myb-type" evidence="9">
    <location>
        <begin position="66"/>
        <end position="116"/>
    </location>
</feature>
<dbReference type="PROSITE" id="PS50090">
    <property type="entry name" value="MYB_LIKE"/>
    <property type="match status" value="2"/>
</dbReference>
<feature type="domain" description="Myb-like" evidence="8">
    <location>
        <begin position="62"/>
        <end position="112"/>
    </location>
</feature>
<dbReference type="Gene3D" id="1.10.10.60">
    <property type="entry name" value="Homeodomain-like"/>
    <property type="match status" value="2"/>
</dbReference>
<keyword evidence="4" id="KW-0238">DNA-binding</keyword>
<accession>A0A8B8L5X3</accession>
<dbReference type="GO" id="GO:0005634">
    <property type="term" value="C:nucleus"/>
    <property type="evidence" value="ECO:0007669"/>
    <property type="project" value="UniProtKB-SubCell"/>
</dbReference>
<evidence type="ECO:0000313" key="10">
    <source>
        <dbReference type="Proteomes" id="UP000694853"/>
    </source>
</evidence>
<dbReference type="FunFam" id="1.10.10.60:FF:000221">
    <property type="entry name" value="MYB transcription factor"/>
    <property type="match status" value="1"/>
</dbReference>
<dbReference type="SUPFAM" id="SSF46689">
    <property type="entry name" value="Homeodomain-like"/>
    <property type="match status" value="1"/>
</dbReference>
<keyword evidence="2" id="KW-0677">Repeat</keyword>
<dbReference type="Proteomes" id="UP000694853">
    <property type="component" value="Unplaced"/>
</dbReference>
<keyword evidence="3" id="KW-0805">Transcription regulation</keyword>
<dbReference type="GO" id="GO:0003677">
    <property type="term" value="F:DNA binding"/>
    <property type="evidence" value="ECO:0007669"/>
    <property type="project" value="UniProtKB-KW"/>
</dbReference>
<feature type="domain" description="HTH myb-type" evidence="9">
    <location>
        <begin position="9"/>
        <end position="65"/>
    </location>
</feature>
<dbReference type="GeneID" id="113861470"/>
<dbReference type="InterPro" id="IPR017930">
    <property type="entry name" value="Myb_dom"/>
</dbReference>
<dbReference type="InterPro" id="IPR009057">
    <property type="entry name" value="Homeodomain-like_sf"/>
</dbReference>
<evidence type="ECO:0000256" key="7">
    <source>
        <dbReference type="SAM" id="MobiDB-lite"/>
    </source>
</evidence>
<organism evidence="10 11">
    <name type="scientific">Abrus precatorius</name>
    <name type="common">Indian licorice</name>
    <name type="synonym">Glycine abrus</name>
    <dbReference type="NCBI Taxonomy" id="3816"/>
    <lineage>
        <taxon>Eukaryota</taxon>
        <taxon>Viridiplantae</taxon>
        <taxon>Streptophyta</taxon>
        <taxon>Embryophyta</taxon>
        <taxon>Tracheophyta</taxon>
        <taxon>Spermatophyta</taxon>
        <taxon>Magnoliopsida</taxon>
        <taxon>eudicotyledons</taxon>
        <taxon>Gunneridae</taxon>
        <taxon>Pentapetalae</taxon>
        <taxon>rosids</taxon>
        <taxon>fabids</taxon>
        <taxon>Fabales</taxon>
        <taxon>Fabaceae</taxon>
        <taxon>Papilionoideae</taxon>
        <taxon>50 kb inversion clade</taxon>
        <taxon>NPAAA clade</taxon>
        <taxon>indigoferoid/millettioid clade</taxon>
        <taxon>Abreae</taxon>
        <taxon>Abrus</taxon>
    </lineage>
</organism>
<feature type="region of interest" description="Disordered" evidence="7">
    <location>
        <begin position="120"/>
        <end position="156"/>
    </location>
</feature>
<evidence type="ECO:0000256" key="6">
    <source>
        <dbReference type="ARBA" id="ARBA00023242"/>
    </source>
</evidence>
<dbReference type="PANTHER" id="PTHR47997:SF75">
    <property type="entry name" value="MYB DOMAIN PROTEIN 55"/>
    <property type="match status" value="1"/>
</dbReference>
<dbReference type="RefSeq" id="XP_027350099.1">
    <property type="nucleotide sequence ID" value="XM_027494298.1"/>
</dbReference>
<dbReference type="FunFam" id="1.10.10.60:FF:000047">
    <property type="entry name" value="Myb transcription factor"/>
    <property type="match status" value="1"/>
</dbReference>
<dbReference type="KEGG" id="aprc:113861470"/>
<dbReference type="InterPro" id="IPR001005">
    <property type="entry name" value="SANT/Myb"/>
</dbReference>
<evidence type="ECO:0000256" key="1">
    <source>
        <dbReference type="ARBA" id="ARBA00004123"/>
    </source>
</evidence>
<proteinExistence type="predicted"/>
<feature type="domain" description="Myb-like" evidence="8">
    <location>
        <begin position="9"/>
        <end position="61"/>
    </location>
</feature>
<evidence type="ECO:0000256" key="5">
    <source>
        <dbReference type="ARBA" id="ARBA00023163"/>
    </source>
</evidence>
<dbReference type="PANTHER" id="PTHR47997">
    <property type="entry name" value="MYB DOMAIN PROTEIN 55"/>
    <property type="match status" value="1"/>
</dbReference>
<reference evidence="11" key="2">
    <citation type="submission" date="2025-08" db="UniProtKB">
        <authorList>
            <consortium name="RefSeq"/>
        </authorList>
    </citation>
    <scope>IDENTIFICATION</scope>
    <source>
        <tissue evidence="11">Young leaves</tissue>
    </source>
</reference>
<keyword evidence="10" id="KW-1185">Reference proteome</keyword>
<dbReference type="SMART" id="SM00717">
    <property type="entry name" value="SANT"/>
    <property type="match status" value="2"/>
</dbReference>
<evidence type="ECO:0000256" key="4">
    <source>
        <dbReference type="ARBA" id="ARBA00023125"/>
    </source>
</evidence>
<evidence type="ECO:0000313" key="11">
    <source>
        <dbReference type="RefSeq" id="XP_027350099.1"/>
    </source>
</evidence>
<keyword evidence="6" id="KW-0539">Nucleus</keyword>
<dbReference type="CDD" id="cd00167">
    <property type="entry name" value="SANT"/>
    <property type="match status" value="2"/>
</dbReference>
<dbReference type="PROSITE" id="PS51294">
    <property type="entry name" value="HTH_MYB"/>
    <property type="match status" value="2"/>
</dbReference>
<feature type="compositionally biased region" description="Polar residues" evidence="7">
    <location>
        <begin position="147"/>
        <end position="156"/>
    </location>
</feature>
<keyword evidence="5" id="KW-0804">Transcription</keyword>
<comment type="subcellular location">
    <subcellularLocation>
        <location evidence="1">Nucleus</location>
    </subcellularLocation>
</comment>
<name>A0A8B8L5X3_ABRPR</name>
<evidence type="ECO:0000259" key="9">
    <source>
        <dbReference type="PROSITE" id="PS51294"/>
    </source>
</evidence>
<dbReference type="OrthoDB" id="2143914at2759"/>
<dbReference type="Pfam" id="PF00249">
    <property type="entry name" value="Myb_DNA-binding"/>
    <property type="match status" value="2"/>
</dbReference>
<gene>
    <name evidence="11" type="primary">LOC113861470</name>
</gene>
<dbReference type="InterPro" id="IPR051953">
    <property type="entry name" value="Plant_SW-associated_TFs"/>
</dbReference>
<dbReference type="AlphaFoldDB" id="A0A8B8L5X3"/>
<sequence>MGRHSCCYKQKLRKGLWSPEEDEKLLNYITKHGHGCWSSVPKLAGLQRCGKSCRLRWINYLRPDLKRGAFSQQEENSIIELHAVLGNRWSQIAAQLPGRTDNEIKNLWNSCLKKKLRQKGIDPNTHQPLSEVENDRENPLIADKSNQKTSLGSNEVSVVEAAKPNPITTSMPTERYSLEVSPSSKINNCSSTLDRFGTCHDNSIPSCKPSDMVGMGYFSYQHLNYGSTMGLTANPNTQLCFIPSSTSSQMMSSELNSSSMLHSVYPKPTVSLQSNDPSSISSGDIDGVQNWEAQASTFSTNNATKSNGSSSCSIQLQSSTNFLDSTALTWGMQQAESAKAEKDAHSSHVPLQAEQEDIKWCEYLNTPFFLGNTVQHQTTHSIYNDEVKPETGFIAEESSTSWHHSQHFQPSDIYTKDLQRFSVAFGQTL</sequence>
<protein>
    <submittedName>
        <fullName evidence="11">Transcription factor MYB61-like</fullName>
    </submittedName>
</protein>
<evidence type="ECO:0000259" key="8">
    <source>
        <dbReference type="PROSITE" id="PS50090"/>
    </source>
</evidence>
<evidence type="ECO:0000256" key="2">
    <source>
        <dbReference type="ARBA" id="ARBA00022737"/>
    </source>
</evidence>